<dbReference type="InterPro" id="IPR024728">
    <property type="entry name" value="PolY_HhH_motif"/>
</dbReference>
<comment type="similarity">
    <text evidence="1 5">Belongs to the DNA polymerase type-Y family.</text>
</comment>
<dbReference type="InterPro" id="IPR036775">
    <property type="entry name" value="DNA_pol_Y-fam_lit_finger_sf"/>
</dbReference>
<dbReference type="InterPro" id="IPR043128">
    <property type="entry name" value="Rev_trsase/Diguanyl_cyclase"/>
</dbReference>
<dbReference type="InterPro" id="IPR043502">
    <property type="entry name" value="DNA/RNA_pol_sf"/>
</dbReference>
<feature type="site" description="Substrate discrimination" evidence="5">
    <location>
        <position position="18"/>
    </location>
</feature>
<dbReference type="Gene3D" id="3.30.1490.100">
    <property type="entry name" value="DNA polymerase, Y-family, little finger domain"/>
    <property type="match status" value="1"/>
</dbReference>
<accession>A0ABV9PZX0</accession>
<organism evidence="7 8">
    <name type="scientific">Effusibacillus consociatus</name>
    <dbReference type="NCBI Taxonomy" id="1117041"/>
    <lineage>
        <taxon>Bacteria</taxon>
        <taxon>Bacillati</taxon>
        <taxon>Bacillota</taxon>
        <taxon>Bacilli</taxon>
        <taxon>Bacillales</taxon>
        <taxon>Alicyclobacillaceae</taxon>
        <taxon>Effusibacillus</taxon>
    </lineage>
</organism>
<keyword evidence="4 5" id="KW-0239">DNA-directed DNA polymerase</keyword>
<proteinExistence type="inferred from homology"/>
<dbReference type="SUPFAM" id="SSF56672">
    <property type="entry name" value="DNA/RNA polymerases"/>
    <property type="match status" value="1"/>
</dbReference>
<keyword evidence="5" id="KW-0460">Magnesium</keyword>
<dbReference type="PROSITE" id="PS50173">
    <property type="entry name" value="UMUC"/>
    <property type="match status" value="1"/>
</dbReference>
<keyword evidence="5 7" id="KW-0808">Transferase</keyword>
<dbReference type="InterPro" id="IPR017961">
    <property type="entry name" value="DNA_pol_Y-fam_little_finger"/>
</dbReference>
<dbReference type="EMBL" id="JBHSHC010000072">
    <property type="protein sequence ID" value="MFC4767569.1"/>
    <property type="molecule type" value="Genomic_DNA"/>
</dbReference>
<feature type="active site" evidence="5">
    <location>
        <position position="109"/>
    </location>
</feature>
<comment type="subunit">
    <text evidence="5">Monomer.</text>
</comment>
<gene>
    <name evidence="5 7" type="primary">dinB</name>
    <name evidence="7" type="ORF">ACFO8Q_09365</name>
</gene>
<dbReference type="NCBIfam" id="NF002751">
    <property type="entry name" value="PRK02794.1"/>
    <property type="match status" value="1"/>
</dbReference>
<dbReference type="InterPro" id="IPR050116">
    <property type="entry name" value="DNA_polymerase-Y"/>
</dbReference>
<evidence type="ECO:0000259" key="6">
    <source>
        <dbReference type="PROSITE" id="PS50173"/>
    </source>
</evidence>
<evidence type="ECO:0000256" key="1">
    <source>
        <dbReference type="ARBA" id="ARBA00010945"/>
    </source>
</evidence>
<dbReference type="Gene3D" id="1.10.150.20">
    <property type="entry name" value="5' to 3' exonuclease, C-terminal subdomain"/>
    <property type="match status" value="1"/>
</dbReference>
<dbReference type="RefSeq" id="WP_380025491.1">
    <property type="nucleotide sequence ID" value="NZ_JBHSHC010000072.1"/>
</dbReference>
<dbReference type="CDD" id="cd03586">
    <property type="entry name" value="PolY_Pol_IV_kappa"/>
    <property type="match status" value="1"/>
</dbReference>
<evidence type="ECO:0000313" key="8">
    <source>
        <dbReference type="Proteomes" id="UP001596002"/>
    </source>
</evidence>
<dbReference type="Gene3D" id="3.40.1170.60">
    <property type="match status" value="1"/>
</dbReference>
<feature type="domain" description="UmuC" evidence="6">
    <location>
        <begin position="9"/>
        <end position="190"/>
    </location>
</feature>
<evidence type="ECO:0000256" key="4">
    <source>
        <dbReference type="ARBA" id="ARBA00022932"/>
    </source>
</evidence>
<evidence type="ECO:0000256" key="3">
    <source>
        <dbReference type="ARBA" id="ARBA00022695"/>
    </source>
</evidence>
<dbReference type="Pfam" id="PF00817">
    <property type="entry name" value="IMS"/>
    <property type="match status" value="1"/>
</dbReference>
<evidence type="ECO:0000256" key="2">
    <source>
        <dbReference type="ARBA" id="ARBA00022457"/>
    </source>
</evidence>
<reference evidence="8" key="1">
    <citation type="journal article" date="2019" name="Int. J. Syst. Evol. Microbiol.">
        <title>The Global Catalogue of Microorganisms (GCM) 10K type strain sequencing project: providing services to taxonomists for standard genome sequencing and annotation.</title>
        <authorList>
            <consortium name="The Broad Institute Genomics Platform"/>
            <consortium name="The Broad Institute Genome Sequencing Center for Infectious Disease"/>
            <person name="Wu L."/>
            <person name="Ma J."/>
        </authorList>
    </citation>
    <scope>NUCLEOTIDE SEQUENCE [LARGE SCALE GENOMIC DNA]</scope>
    <source>
        <strain evidence="8">WYCCWR 12678</strain>
    </source>
</reference>
<keyword evidence="5" id="KW-0227">DNA damage</keyword>
<dbReference type="GO" id="GO:0003887">
    <property type="term" value="F:DNA-directed DNA polymerase activity"/>
    <property type="evidence" value="ECO:0007669"/>
    <property type="project" value="UniProtKB-EC"/>
</dbReference>
<keyword evidence="2 5" id="KW-0515">Mutator protein</keyword>
<dbReference type="Gene3D" id="3.30.70.270">
    <property type="match status" value="1"/>
</dbReference>
<keyword evidence="5" id="KW-0235">DNA replication</keyword>
<dbReference type="Pfam" id="PF11798">
    <property type="entry name" value="IMS_HHH"/>
    <property type="match status" value="1"/>
</dbReference>
<keyword evidence="5" id="KW-0238">DNA-binding</keyword>
<dbReference type="InterPro" id="IPR001126">
    <property type="entry name" value="UmuC"/>
</dbReference>
<feature type="binding site" evidence="5">
    <location>
        <position position="108"/>
    </location>
    <ligand>
        <name>Mg(2+)</name>
        <dbReference type="ChEBI" id="CHEBI:18420"/>
    </ligand>
</feature>
<comment type="function">
    <text evidence="5">Poorly processive, error-prone DNA polymerase involved in untargeted mutagenesis. Copies undamaged DNA at stalled replication forks, which arise in vivo from mismatched or misaligned primer ends. These misaligned primers can be extended by PolIV. Exhibits no 3'-5' exonuclease (proofreading) activity. May be involved in translesional synthesis, in conjunction with the beta clamp from PolIII.</text>
</comment>
<keyword evidence="5" id="KW-0479">Metal-binding</keyword>
<dbReference type="NCBIfam" id="NF002677">
    <property type="entry name" value="PRK02406.1"/>
    <property type="match status" value="1"/>
</dbReference>
<dbReference type="Proteomes" id="UP001596002">
    <property type="component" value="Unassembled WGS sequence"/>
</dbReference>
<comment type="caution">
    <text evidence="7">The sequence shown here is derived from an EMBL/GenBank/DDBJ whole genome shotgun (WGS) entry which is preliminary data.</text>
</comment>
<comment type="subcellular location">
    <subcellularLocation>
        <location evidence="5">Cytoplasm</location>
    </subcellularLocation>
</comment>
<dbReference type="Pfam" id="PF11799">
    <property type="entry name" value="IMS_C"/>
    <property type="match status" value="1"/>
</dbReference>
<name>A0ABV9PZX0_9BACL</name>
<keyword evidence="5" id="KW-0963">Cytoplasm</keyword>
<dbReference type="EC" id="2.7.7.7" evidence="5"/>
<dbReference type="InterPro" id="IPR022880">
    <property type="entry name" value="DNApol_IV"/>
</dbReference>
<evidence type="ECO:0000313" key="7">
    <source>
        <dbReference type="EMBL" id="MFC4767569.1"/>
    </source>
</evidence>
<dbReference type="HAMAP" id="MF_01113">
    <property type="entry name" value="DNApol_IV"/>
    <property type="match status" value="1"/>
</dbReference>
<dbReference type="NCBIfam" id="NF003015">
    <property type="entry name" value="PRK03858.1"/>
    <property type="match status" value="1"/>
</dbReference>
<comment type="catalytic activity">
    <reaction evidence="5">
        <text>DNA(n) + a 2'-deoxyribonucleoside 5'-triphosphate = DNA(n+1) + diphosphate</text>
        <dbReference type="Rhea" id="RHEA:22508"/>
        <dbReference type="Rhea" id="RHEA-COMP:17339"/>
        <dbReference type="Rhea" id="RHEA-COMP:17340"/>
        <dbReference type="ChEBI" id="CHEBI:33019"/>
        <dbReference type="ChEBI" id="CHEBI:61560"/>
        <dbReference type="ChEBI" id="CHEBI:173112"/>
        <dbReference type="EC" id="2.7.7.7"/>
    </reaction>
</comment>
<sequence length="393" mass="43979">MRNLDNRKIMHVDMDAFFAAVEQRDNPSLRGKPVIIGGSLESRGVVSTASYEARRYGVHSAMPISEAKRRCPNGIFLPVDGAKYREASRHIFRIFNRYTPLVEGLSLDEAFLDLTGCEKLFGPVITIAQKIKSEIHNELGLTASVGLSYCKFLAKMASDMDKPDGLTVIGPAELATRIHPMPIAKLWGVGKKAAPQLERLGIRTIGDAAKMDLHAIRRYVGSLADHIYMLAQGIDPRPVEPYHERKSIGQEVTFAEDVGDIQFLHTTLLAHAEIVARELRQRKLEAKTITLKLRYPSFQTITRSHTVAEPTQLDDTIYQIARTLLAKCELKPNEKVRLIGVSTSGLVPERGHQQVTLFEEAPEKSHKLMQAVDLIKDKFGERAVTRARLVRKE</sequence>
<evidence type="ECO:0000256" key="5">
    <source>
        <dbReference type="HAMAP-Rule" id="MF_01113"/>
    </source>
</evidence>
<feature type="binding site" evidence="5">
    <location>
        <position position="13"/>
    </location>
    <ligand>
        <name>Mg(2+)</name>
        <dbReference type="ChEBI" id="CHEBI:18420"/>
    </ligand>
</feature>
<keyword evidence="5" id="KW-0234">DNA repair</keyword>
<keyword evidence="8" id="KW-1185">Reference proteome</keyword>
<protein>
    <recommendedName>
        <fullName evidence="5">DNA polymerase IV</fullName>
        <shortName evidence="5">Pol IV</shortName>
        <ecNumber evidence="5">2.7.7.7</ecNumber>
    </recommendedName>
</protein>
<dbReference type="PANTHER" id="PTHR11076:SF33">
    <property type="entry name" value="DNA POLYMERASE KAPPA"/>
    <property type="match status" value="1"/>
</dbReference>
<comment type="cofactor">
    <cofactor evidence="5">
        <name>Mg(2+)</name>
        <dbReference type="ChEBI" id="CHEBI:18420"/>
    </cofactor>
    <text evidence="5">Binds 2 magnesium ions per subunit.</text>
</comment>
<dbReference type="PANTHER" id="PTHR11076">
    <property type="entry name" value="DNA REPAIR POLYMERASE UMUC / TRANSFERASE FAMILY MEMBER"/>
    <property type="match status" value="1"/>
</dbReference>
<dbReference type="NCBIfam" id="NF010731">
    <property type="entry name" value="PRK14133.1"/>
    <property type="match status" value="1"/>
</dbReference>
<keyword evidence="3 5" id="KW-0548">Nucleotidyltransferase</keyword>
<dbReference type="SUPFAM" id="SSF100879">
    <property type="entry name" value="Lesion bypass DNA polymerase (Y-family), little finger domain"/>
    <property type="match status" value="1"/>
</dbReference>